<sequence length="417" mass="47334">MSKKFVLASLPTVREDCLAAVLYGEQRAEELQLLREESGSLLGSIYVGKVEKISKNMQAAFVRIGAGQNVYLPLEHIAQAVFKTRKKDAVLRAGDELLVQIEKEPMKGKLPRAAVNLHFPGRYMVLTTAEHSLCFSRKLSGAEKQRLRAVFPQKDMDYGVIVRTNAREASAGELEAELGELSGILRRVRGQGATRTCFSCVWQSKPLWVQELNRIPFAELEEIVTDVPSVFENLRQYLDEKNLTGTVSLRLYEDRLLPLYKLYSLETLLEGLLREKVWLKSGGFLMIQQTEAFVAVDVNTGRYMGKKEAEEAFYLMNLEAAREIAAQIRLRQLSGMILIDFINMKDETKRTALLEELRRLTASDPVRTVVVDMTPLNIVEMTRTKERKSLQEQAAAFRGEQEQRNDTDRSEAKQNIV</sequence>
<organism evidence="13 14">
    <name type="scientific">Candidatus Scatomonas pullistercoris</name>
    <dbReference type="NCBI Taxonomy" id="2840920"/>
    <lineage>
        <taxon>Bacteria</taxon>
        <taxon>Bacillati</taxon>
        <taxon>Bacillota</taxon>
        <taxon>Clostridia</taxon>
        <taxon>Lachnospirales</taxon>
        <taxon>Lachnospiraceae</taxon>
        <taxon>Lachnospiraceae incertae sedis</taxon>
        <taxon>Candidatus Scatomonas</taxon>
    </lineage>
</organism>
<dbReference type="PANTHER" id="PTHR30001:SF1">
    <property type="entry name" value="RIBONUCLEASE E_G-LIKE PROTEIN, CHLOROPLASTIC"/>
    <property type="match status" value="1"/>
</dbReference>
<dbReference type="EMBL" id="DVOO01000002">
    <property type="protein sequence ID" value="HIV24194.1"/>
    <property type="molecule type" value="Genomic_DNA"/>
</dbReference>
<evidence type="ECO:0000256" key="1">
    <source>
        <dbReference type="ARBA" id="ARBA00001946"/>
    </source>
</evidence>
<dbReference type="Pfam" id="PF10150">
    <property type="entry name" value="RNase_E_G"/>
    <property type="match status" value="1"/>
</dbReference>
<dbReference type="GO" id="GO:0006364">
    <property type="term" value="P:rRNA processing"/>
    <property type="evidence" value="ECO:0007669"/>
    <property type="project" value="TreeGrafter"/>
</dbReference>
<comment type="cofactor">
    <cofactor evidence="1">
        <name>Mg(2+)</name>
        <dbReference type="ChEBI" id="CHEBI:18420"/>
    </cofactor>
</comment>
<keyword evidence="2" id="KW-1003">Cell membrane</keyword>
<dbReference type="Proteomes" id="UP000824169">
    <property type="component" value="Unassembled WGS sequence"/>
</dbReference>
<evidence type="ECO:0000259" key="12">
    <source>
        <dbReference type="PROSITE" id="PS50126"/>
    </source>
</evidence>
<accession>A0A9D1P0J0</accession>
<evidence type="ECO:0000256" key="2">
    <source>
        <dbReference type="ARBA" id="ARBA00022475"/>
    </source>
</evidence>
<keyword evidence="10" id="KW-0472">Membrane</keyword>
<dbReference type="GO" id="GO:0004519">
    <property type="term" value="F:endonuclease activity"/>
    <property type="evidence" value="ECO:0007669"/>
    <property type="project" value="UniProtKB-KW"/>
</dbReference>
<keyword evidence="4" id="KW-0540">Nuclease</keyword>
<evidence type="ECO:0000256" key="11">
    <source>
        <dbReference type="SAM" id="MobiDB-lite"/>
    </source>
</evidence>
<gene>
    <name evidence="13" type="ORF">IAB71_00140</name>
</gene>
<dbReference type="CDD" id="cd04453">
    <property type="entry name" value="S1_RNase_E"/>
    <property type="match status" value="1"/>
</dbReference>
<dbReference type="PROSITE" id="PS50126">
    <property type="entry name" value="S1"/>
    <property type="match status" value="1"/>
</dbReference>
<keyword evidence="3" id="KW-0997">Cell inner membrane</keyword>
<keyword evidence="6" id="KW-0255">Endonuclease</keyword>
<reference evidence="13" key="2">
    <citation type="journal article" date="2021" name="PeerJ">
        <title>Extensive microbial diversity within the chicken gut microbiome revealed by metagenomics and culture.</title>
        <authorList>
            <person name="Gilroy R."/>
            <person name="Ravi A."/>
            <person name="Getino M."/>
            <person name="Pursley I."/>
            <person name="Horton D.L."/>
            <person name="Alikhan N.F."/>
            <person name="Baker D."/>
            <person name="Gharbi K."/>
            <person name="Hall N."/>
            <person name="Watson M."/>
            <person name="Adriaenssens E.M."/>
            <person name="Foster-Nyarko E."/>
            <person name="Jarju S."/>
            <person name="Secka A."/>
            <person name="Antonio M."/>
            <person name="Oren A."/>
            <person name="Chaudhuri R.R."/>
            <person name="La Ragione R."/>
            <person name="Hildebrand F."/>
            <person name="Pallen M.J."/>
        </authorList>
    </citation>
    <scope>NUCLEOTIDE SEQUENCE</scope>
    <source>
        <strain evidence="13">CHK188-20938</strain>
    </source>
</reference>
<dbReference type="GO" id="GO:0004540">
    <property type="term" value="F:RNA nuclease activity"/>
    <property type="evidence" value="ECO:0007669"/>
    <property type="project" value="InterPro"/>
</dbReference>
<dbReference type="PANTHER" id="PTHR30001">
    <property type="entry name" value="RIBONUCLEASE"/>
    <property type="match status" value="1"/>
</dbReference>
<evidence type="ECO:0000256" key="10">
    <source>
        <dbReference type="ARBA" id="ARBA00023136"/>
    </source>
</evidence>
<dbReference type="Gene3D" id="2.40.50.140">
    <property type="entry name" value="Nucleic acid-binding proteins"/>
    <property type="match status" value="1"/>
</dbReference>
<dbReference type="GO" id="GO:0046872">
    <property type="term" value="F:metal ion binding"/>
    <property type="evidence" value="ECO:0007669"/>
    <property type="project" value="UniProtKB-KW"/>
</dbReference>
<dbReference type="InterPro" id="IPR004659">
    <property type="entry name" value="RNase_E/G"/>
</dbReference>
<evidence type="ECO:0000313" key="14">
    <source>
        <dbReference type="Proteomes" id="UP000824169"/>
    </source>
</evidence>
<feature type="compositionally biased region" description="Basic and acidic residues" evidence="11">
    <location>
        <begin position="399"/>
        <end position="417"/>
    </location>
</feature>
<evidence type="ECO:0000256" key="3">
    <source>
        <dbReference type="ARBA" id="ARBA00022519"/>
    </source>
</evidence>
<keyword evidence="9" id="KW-0694">RNA-binding</keyword>
<dbReference type="SMART" id="SM00316">
    <property type="entry name" value="S1"/>
    <property type="match status" value="1"/>
</dbReference>
<dbReference type="GO" id="GO:0003723">
    <property type="term" value="F:RNA binding"/>
    <property type="evidence" value="ECO:0007669"/>
    <property type="project" value="UniProtKB-KW"/>
</dbReference>
<proteinExistence type="predicted"/>
<dbReference type="GO" id="GO:0005737">
    <property type="term" value="C:cytoplasm"/>
    <property type="evidence" value="ECO:0007669"/>
    <property type="project" value="TreeGrafter"/>
</dbReference>
<evidence type="ECO:0000256" key="5">
    <source>
        <dbReference type="ARBA" id="ARBA00022723"/>
    </source>
</evidence>
<keyword evidence="8" id="KW-0460">Magnesium</keyword>
<evidence type="ECO:0000256" key="8">
    <source>
        <dbReference type="ARBA" id="ARBA00022842"/>
    </source>
</evidence>
<dbReference type="Pfam" id="PF00575">
    <property type="entry name" value="S1"/>
    <property type="match status" value="1"/>
</dbReference>
<reference evidence="13" key="1">
    <citation type="submission" date="2020-10" db="EMBL/GenBank/DDBJ databases">
        <authorList>
            <person name="Gilroy R."/>
        </authorList>
    </citation>
    <scope>NUCLEOTIDE SEQUENCE</scope>
    <source>
        <strain evidence="13">CHK188-20938</strain>
    </source>
</reference>
<evidence type="ECO:0000313" key="13">
    <source>
        <dbReference type="EMBL" id="HIV24194.1"/>
    </source>
</evidence>
<evidence type="ECO:0000256" key="7">
    <source>
        <dbReference type="ARBA" id="ARBA00022801"/>
    </source>
</evidence>
<keyword evidence="7" id="KW-0378">Hydrolase</keyword>
<dbReference type="AlphaFoldDB" id="A0A9D1P0J0"/>
<keyword evidence="5" id="KW-0479">Metal-binding</keyword>
<dbReference type="InterPro" id="IPR012340">
    <property type="entry name" value="NA-bd_OB-fold"/>
</dbReference>
<dbReference type="SUPFAM" id="SSF50249">
    <property type="entry name" value="Nucleic acid-binding proteins"/>
    <property type="match status" value="1"/>
</dbReference>
<evidence type="ECO:0000256" key="6">
    <source>
        <dbReference type="ARBA" id="ARBA00022759"/>
    </source>
</evidence>
<name>A0A9D1P0J0_9FIRM</name>
<feature type="domain" description="S1 motif" evidence="12">
    <location>
        <begin position="43"/>
        <end position="120"/>
    </location>
</feature>
<dbReference type="InterPro" id="IPR003029">
    <property type="entry name" value="S1_domain"/>
</dbReference>
<evidence type="ECO:0000256" key="9">
    <source>
        <dbReference type="ARBA" id="ARBA00022884"/>
    </source>
</evidence>
<dbReference type="InterPro" id="IPR019307">
    <property type="entry name" value="RNA-bd_AU-1/RNase_E/G"/>
</dbReference>
<comment type="caution">
    <text evidence="13">The sequence shown here is derived from an EMBL/GenBank/DDBJ whole genome shotgun (WGS) entry which is preliminary data.</text>
</comment>
<dbReference type="GO" id="GO:0016787">
    <property type="term" value="F:hydrolase activity"/>
    <property type="evidence" value="ECO:0007669"/>
    <property type="project" value="UniProtKB-KW"/>
</dbReference>
<feature type="region of interest" description="Disordered" evidence="11">
    <location>
        <begin position="394"/>
        <end position="417"/>
    </location>
</feature>
<evidence type="ECO:0000256" key="4">
    <source>
        <dbReference type="ARBA" id="ARBA00022722"/>
    </source>
</evidence>
<protein>
    <submittedName>
        <fullName evidence="13">Ribonuclease E/G</fullName>
    </submittedName>
</protein>